<feature type="compositionally biased region" description="Basic and acidic residues" evidence="2">
    <location>
        <begin position="1"/>
        <end position="10"/>
    </location>
</feature>
<dbReference type="Proteomes" id="UP000427281">
    <property type="component" value="Chromosome"/>
</dbReference>
<dbReference type="InterPro" id="IPR011990">
    <property type="entry name" value="TPR-like_helical_dom_sf"/>
</dbReference>
<accession>A0A6I6A726</accession>
<gene>
    <name evidence="3" type="ORF">F1728_03800</name>
</gene>
<dbReference type="PROSITE" id="PS50005">
    <property type="entry name" value="TPR"/>
    <property type="match status" value="1"/>
</dbReference>
<dbReference type="Gene3D" id="1.25.40.10">
    <property type="entry name" value="Tetratricopeptide repeat domain"/>
    <property type="match status" value="3"/>
</dbReference>
<dbReference type="EMBL" id="CP043930">
    <property type="protein sequence ID" value="QGQ21866.1"/>
    <property type="molecule type" value="Genomic_DNA"/>
</dbReference>
<dbReference type="RefSeq" id="WP_155362970.1">
    <property type="nucleotide sequence ID" value="NZ_CP043930.1"/>
</dbReference>
<evidence type="ECO:0000313" key="3">
    <source>
        <dbReference type="EMBL" id="QGQ21866.1"/>
    </source>
</evidence>
<protein>
    <submittedName>
        <fullName evidence="3">Tetratricopeptide repeat protein</fullName>
    </submittedName>
</protein>
<dbReference type="PANTHER" id="PTHR12558:SF13">
    <property type="entry name" value="CELL DIVISION CYCLE PROTEIN 27 HOMOLOG"/>
    <property type="match status" value="1"/>
</dbReference>
<dbReference type="GO" id="GO:0051301">
    <property type="term" value="P:cell division"/>
    <property type="evidence" value="ECO:0007669"/>
    <property type="project" value="TreeGrafter"/>
</dbReference>
<evidence type="ECO:0000313" key="4">
    <source>
        <dbReference type="Proteomes" id="UP000427281"/>
    </source>
</evidence>
<organism evidence="3 4">
    <name type="scientific">Gimesia benthica</name>
    <dbReference type="NCBI Taxonomy" id="2608982"/>
    <lineage>
        <taxon>Bacteria</taxon>
        <taxon>Pseudomonadati</taxon>
        <taxon>Planctomycetota</taxon>
        <taxon>Planctomycetia</taxon>
        <taxon>Planctomycetales</taxon>
        <taxon>Planctomycetaceae</taxon>
        <taxon>Gimesia</taxon>
    </lineage>
</organism>
<feature type="repeat" description="TPR" evidence="1">
    <location>
        <begin position="539"/>
        <end position="572"/>
    </location>
</feature>
<dbReference type="SUPFAM" id="SSF48452">
    <property type="entry name" value="TPR-like"/>
    <property type="match status" value="2"/>
</dbReference>
<dbReference type="SMART" id="SM00028">
    <property type="entry name" value="TPR"/>
    <property type="match status" value="5"/>
</dbReference>
<dbReference type="InterPro" id="IPR019734">
    <property type="entry name" value="TPR_rpt"/>
</dbReference>
<feature type="compositionally biased region" description="Low complexity" evidence="2">
    <location>
        <begin position="17"/>
        <end position="35"/>
    </location>
</feature>
<dbReference type="AlphaFoldDB" id="A0A6I6A726"/>
<evidence type="ECO:0000256" key="1">
    <source>
        <dbReference type="PROSITE-ProRule" id="PRU00339"/>
    </source>
</evidence>
<keyword evidence="4" id="KW-1185">Reference proteome</keyword>
<keyword evidence="1" id="KW-0802">TPR repeat</keyword>
<reference evidence="3 4" key="1">
    <citation type="submission" date="2019-09" db="EMBL/GenBank/DDBJ databases">
        <title>Gimesia benthica sp. nov., a novel bacterium isolated from deep-sea water of the Northwest Indian Ocean.</title>
        <authorList>
            <person name="Dai X."/>
        </authorList>
    </citation>
    <scope>NUCLEOTIDE SEQUENCE [LARGE SCALE GENOMIC DNA]</scope>
    <source>
        <strain evidence="3 4">E7</strain>
    </source>
</reference>
<feature type="region of interest" description="Disordered" evidence="2">
    <location>
        <begin position="1"/>
        <end position="36"/>
    </location>
</feature>
<dbReference type="PANTHER" id="PTHR12558">
    <property type="entry name" value="CELL DIVISION CYCLE 16,23,27"/>
    <property type="match status" value="1"/>
</dbReference>
<dbReference type="Pfam" id="PF13174">
    <property type="entry name" value="TPR_6"/>
    <property type="match status" value="1"/>
</dbReference>
<proteinExistence type="predicted"/>
<dbReference type="KEGG" id="gim:F1728_03800"/>
<dbReference type="Pfam" id="PF13176">
    <property type="entry name" value="TPR_7"/>
    <property type="match status" value="1"/>
</dbReference>
<sequence length="751" mass="85794">MAEETSKQPESEADPQSSAVTAEAEVTEAGASVGEDGSRTLPQRLLQFVSSRWKLVGIAASVLVLLTIYLMSGSSEPEKTPQEILAESLELLEDREDPKSWTIAQDLAYSLKKQEYQDPDFPGALYYIFGVVAFRNAEDLTGESQDHQYLIASRYLKEAERRAIIQKHRPEWCFAYGSSLYQLGSTKLSRPLLEEAVETWPHGKLKASMMLTDIYLDHKADAELQKAFKLNSVALQSDNLNPVTQDRLYLQRAQIMLAQGKNDLAEEVLTKVQQQDSVNQVTLVFQAQTLMAEGKYQEALTILAPVKDNLGLDRKFSRQASYLMGLCAESLDDEEAAIGFYEQTTHRYAGTHEGLAAYLHLAELLRKNGRTEEALIAYRTALRSVSSPEDFRNRWISLEGFRKYVLDAWNDWVDEAKIKNGVTYFSAAIQLSEYLPPLLPEVQARELAANANRRWAEYLERSYEQTTVSERERLKHELQDHWIQSGKAYYELARRLKTTDRYGEILSISAEHFQKGQDYETALKVLTRFININPDEKMPQALVRRGEILLELDQLDEAISHFERVMTNYPTDVAAFQAKYLLGVAHLEQDQLEQAQGVWKDILENSNLTPQAKQWSDSLFALGKLNFHLGKIAGKKPQTAGGTIQGEKSTAQPGPYFYFEESTRRLREYVNRYPESEKVHEARFLLARALQNLADEPLQEMKTARTENARQELQRKQYRFLNMAIEQLQSLNRDLRRLESQDRLDPSVSDC</sequence>
<name>A0A6I6A726_9PLAN</name>
<evidence type="ECO:0000256" key="2">
    <source>
        <dbReference type="SAM" id="MobiDB-lite"/>
    </source>
</evidence>